<feature type="non-terminal residue" evidence="2">
    <location>
        <position position="1"/>
    </location>
</feature>
<gene>
    <name evidence="2" type="ORF">PGLA1383_LOCUS51827</name>
</gene>
<proteinExistence type="predicted"/>
<feature type="region of interest" description="Disordered" evidence="1">
    <location>
        <begin position="1"/>
        <end position="48"/>
    </location>
</feature>
<sequence length="201" mass="21916">AHSQTMSLAATAPAGTLSSSASAPVFSSSEAGSSAKLRTSKKVGRKGDSCLATGTEHWQATSWSHGQIPGWAPKRYELLKAEEEKAIGVPRGKSDYKKRQEGDHTQGVHCAKPHFHSDYMSLGQDPRFTGKRTALGLAVELADAGVDKADIKDKVREGDLTRGIRGKEGWFKTTYSDLGEVHEVQNWTEKEHGRAPKYMYS</sequence>
<comment type="caution">
    <text evidence="2">The sequence shown here is derived from an EMBL/GenBank/DDBJ whole genome shotgun (WGS) entry which is preliminary data.</text>
</comment>
<evidence type="ECO:0000313" key="3">
    <source>
        <dbReference type="Proteomes" id="UP000654075"/>
    </source>
</evidence>
<dbReference type="EMBL" id="CAJNNV010031472">
    <property type="protein sequence ID" value="CAE8636347.1"/>
    <property type="molecule type" value="Genomic_DNA"/>
</dbReference>
<organism evidence="2 3">
    <name type="scientific">Polarella glacialis</name>
    <name type="common">Dinoflagellate</name>
    <dbReference type="NCBI Taxonomy" id="89957"/>
    <lineage>
        <taxon>Eukaryota</taxon>
        <taxon>Sar</taxon>
        <taxon>Alveolata</taxon>
        <taxon>Dinophyceae</taxon>
        <taxon>Suessiales</taxon>
        <taxon>Suessiaceae</taxon>
        <taxon>Polarella</taxon>
    </lineage>
</organism>
<keyword evidence="3" id="KW-1185">Reference proteome</keyword>
<name>A0A813HFR1_POLGL</name>
<evidence type="ECO:0000256" key="1">
    <source>
        <dbReference type="SAM" id="MobiDB-lite"/>
    </source>
</evidence>
<protein>
    <submittedName>
        <fullName evidence="2">Uncharacterized protein</fullName>
    </submittedName>
</protein>
<reference evidence="2" key="1">
    <citation type="submission" date="2021-02" db="EMBL/GenBank/DDBJ databases">
        <authorList>
            <person name="Dougan E. K."/>
            <person name="Rhodes N."/>
            <person name="Thang M."/>
            <person name="Chan C."/>
        </authorList>
    </citation>
    <scope>NUCLEOTIDE SEQUENCE</scope>
</reference>
<feature type="compositionally biased region" description="Low complexity" evidence="1">
    <location>
        <begin position="18"/>
        <end position="31"/>
    </location>
</feature>
<feature type="non-terminal residue" evidence="2">
    <location>
        <position position="201"/>
    </location>
</feature>
<evidence type="ECO:0000313" key="2">
    <source>
        <dbReference type="EMBL" id="CAE8636347.1"/>
    </source>
</evidence>
<dbReference type="Proteomes" id="UP000654075">
    <property type="component" value="Unassembled WGS sequence"/>
</dbReference>
<accession>A0A813HFR1</accession>
<dbReference type="AlphaFoldDB" id="A0A813HFR1"/>